<organism evidence="2 3">
    <name type="scientific">Owenweeksia hongkongensis (strain DSM 17368 / CIP 108786 / JCM 12287 / NRRL B-23963 / UST20020801)</name>
    <dbReference type="NCBI Taxonomy" id="926562"/>
    <lineage>
        <taxon>Bacteria</taxon>
        <taxon>Pseudomonadati</taxon>
        <taxon>Bacteroidota</taxon>
        <taxon>Flavobacteriia</taxon>
        <taxon>Flavobacteriales</taxon>
        <taxon>Owenweeksiaceae</taxon>
        <taxon>Owenweeksia</taxon>
    </lineage>
</organism>
<feature type="domain" description="ApeI dehydratase-like" evidence="1">
    <location>
        <begin position="15"/>
        <end position="106"/>
    </location>
</feature>
<dbReference type="eggNOG" id="COG0764">
    <property type="taxonomic scope" value="Bacteria"/>
</dbReference>
<name>G8R642_OWEHD</name>
<dbReference type="Pfam" id="PF22818">
    <property type="entry name" value="ApeI-like"/>
    <property type="match status" value="1"/>
</dbReference>
<dbReference type="EMBL" id="CP003156">
    <property type="protein sequence ID" value="AEV32232.1"/>
    <property type="molecule type" value="Genomic_DNA"/>
</dbReference>
<evidence type="ECO:0000259" key="1">
    <source>
        <dbReference type="Pfam" id="PF22818"/>
    </source>
</evidence>
<dbReference type="Proteomes" id="UP000005631">
    <property type="component" value="Chromosome"/>
</dbReference>
<dbReference type="InterPro" id="IPR029069">
    <property type="entry name" value="HotDog_dom_sf"/>
</dbReference>
<dbReference type="RefSeq" id="WP_014201592.1">
    <property type="nucleotide sequence ID" value="NC_016599.1"/>
</dbReference>
<dbReference type="OrthoDB" id="9772788at2"/>
<sequence>MLIQDFYKHISTNTVAENQYEVTVHLNPNSAVYAGHFPDQPIAPGVVLTQMVKEISNDILGKSWILREASQIKFLAMVDPNKTSQLTLDLVLQPEENSCKIKCVAKDAETSYFKLIGTLS</sequence>
<dbReference type="STRING" id="926562.Oweho_1227"/>
<dbReference type="Gene3D" id="3.10.129.10">
    <property type="entry name" value="Hotdog Thioesterase"/>
    <property type="match status" value="1"/>
</dbReference>
<gene>
    <name evidence="2" type="ordered locus">Oweho_1227</name>
</gene>
<evidence type="ECO:0000313" key="3">
    <source>
        <dbReference type="Proteomes" id="UP000005631"/>
    </source>
</evidence>
<keyword evidence="3" id="KW-1185">Reference proteome</keyword>
<protein>
    <submittedName>
        <fullName evidence="2">3-hydroxymyristoyl/3-hydroxydecanoyl-(Acyl carrier protein) dehydratase</fullName>
    </submittedName>
</protein>
<accession>G8R642</accession>
<dbReference type="KEGG" id="oho:Oweho_1227"/>
<dbReference type="AlphaFoldDB" id="G8R642"/>
<reference evidence="2 3" key="1">
    <citation type="journal article" date="2012" name="Stand. Genomic Sci.">
        <title>Genome sequence of the orange-pigmented seawater bacterium Owenweeksia hongkongensis type strain (UST20020801(T)).</title>
        <authorList>
            <person name="Riedel T."/>
            <person name="Held B."/>
            <person name="Nolan M."/>
            <person name="Lucas S."/>
            <person name="Lapidus A."/>
            <person name="Tice H."/>
            <person name="Del Rio T.G."/>
            <person name="Cheng J.F."/>
            <person name="Han C."/>
            <person name="Tapia R."/>
            <person name="Goodwin L.A."/>
            <person name="Pitluck S."/>
            <person name="Liolios K."/>
            <person name="Mavromatis K."/>
            <person name="Pagani I."/>
            <person name="Ivanova N."/>
            <person name="Mikhailova N."/>
            <person name="Pati A."/>
            <person name="Chen A."/>
            <person name="Palaniappan K."/>
            <person name="Rohde M."/>
            <person name="Tindall B.J."/>
            <person name="Detter J.C."/>
            <person name="Goker M."/>
            <person name="Woyke T."/>
            <person name="Bristow J."/>
            <person name="Eisen J.A."/>
            <person name="Markowitz V."/>
            <person name="Hugenholtz P."/>
            <person name="Klenk H.P."/>
            <person name="Kyrpides N.C."/>
        </authorList>
    </citation>
    <scope>NUCLEOTIDE SEQUENCE</scope>
    <source>
        <strain evidence="3">DSM 17368 / JCM 12287 / NRRL B-23963</strain>
    </source>
</reference>
<dbReference type="InterPro" id="IPR054545">
    <property type="entry name" value="ApeI-like"/>
</dbReference>
<proteinExistence type="predicted"/>
<dbReference type="SUPFAM" id="SSF54637">
    <property type="entry name" value="Thioesterase/thiol ester dehydrase-isomerase"/>
    <property type="match status" value="1"/>
</dbReference>
<evidence type="ECO:0000313" key="2">
    <source>
        <dbReference type="EMBL" id="AEV32232.1"/>
    </source>
</evidence>
<dbReference type="HOGENOM" id="CLU_078912_5_0_10"/>